<gene>
    <name evidence="4" type="ORF">MICPUCDRAFT_46935</name>
</gene>
<dbReference type="OrthoDB" id="5236983at2759"/>
<dbReference type="InterPro" id="IPR044245">
    <property type="entry name" value="Spartan"/>
</dbReference>
<feature type="compositionally biased region" description="Acidic residues" evidence="1">
    <location>
        <begin position="157"/>
        <end position="166"/>
    </location>
</feature>
<dbReference type="Pfam" id="PF10263">
    <property type="entry name" value="SprT-like"/>
    <property type="match status" value="1"/>
</dbReference>
<dbReference type="GO" id="GO:0004222">
    <property type="term" value="F:metalloendopeptidase activity"/>
    <property type="evidence" value="ECO:0007669"/>
    <property type="project" value="InterPro"/>
</dbReference>
<dbReference type="GO" id="GO:0003697">
    <property type="term" value="F:single-stranded DNA binding"/>
    <property type="evidence" value="ECO:0007669"/>
    <property type="project" value="InterPro"/>
</dbReference>
<evidence type="ECO:0000259" key="3">
    <source>
        <dbReference type="Pfam" id="PF10263"/>
    </source>
</evidence>
<dbReference type="GO" id="GO:0006974">
    <property type="term" value="P:DNA damage response"/>
    <property type="evidence" value="ECO:0007669"/>
    <property type="project" value="InterPro"/>
</dbReference>
<sequence length="1315" mass="147397">MSDARGDGGGGGAAPPPPAEPGGRWARGAAIRDGVAPRGSADVADDANNAASVSGRADAGSIHAHEGETLREKALAQRAARQRALVEERLRKGGVETRGDGGADGDGASGGTVAEEGARVENEIHTQRESRRPNRRADNTEREISEKLDKRVNVKFEDDDDDDDDGGGGGEKKPRGAGWGKAKRALEARRMAVHLSNVHNDNWTDANALFEYYNSTYFESKLSENVTFGWISRDEHEGNEFRYCLCSAVPGWWHGEHKNLMCGVACDVERRRGAAERRSVHIRMPEAMRKFKLTNMTKEGLLHSMIHAWLFVTAQIADHEPFYEHGENFRRKMHSINNDTLTFDAFRPTGGYDISFSNVGDVEFGHLLTQEMMDALTVEHYKVLYLVSKYSRYAERPTEKELWVRFQPLLVLMYELIVAGVFDFDYAPASAMVAGSRVYLNTTQEGRDNLDDLVEAKLVRAMRSIAHDKQPVVAYQITEAGMASLRESPLTSAERDEIDDVIYDPTGSLLMVSWEDDAFKLKSALGYCVDSGITETEDVSYVSSPYLPYTLRDLSKPLASNAHRAGEAALGGSNVLDELDVQVTLSRLVVLVGEWIPFGCNQIMQLTQKLGAAERIKGGYFSSVIDAHSTETTLEVPVGLTKVNVNSFDAAQWINIEAEVEFPEDEGIVQVENFGIRYQRDGVTLYGLKVEAIMDSVLNDLSLDNLARVMTDIHQDSSKVTESLTSKHQQNMLRMVFNGNQENRNKVNVFIAEKITPKLRALRYLDGDALEAELKQVIGDTQHAFDITENDVVIFGDAGVLFAGPDCIRHETLLLAYLALKSREDFVMNFFNRLFIMADQLKTQQEMIDKYHEDPTHVATIRNNLGVINEDCIMLEEVMRSLASSVEKDALAPENVPTTKAGKRLYHIMQIPQMERNLRGRVQDCDKQVAAIRNEIGFLDGQITNVARALQRKVNLDTKQLYVECASAIKKTNPISARDAMTALACGWLAFKILDRTTGEWTVIWQSWLKYDVTYPLILHPDAPWFWINMTAFFILAVATYAFVYLKTEQAAGTVHFHATFDAKIRVAKLYAYLRERGLQTETITSEADGDAVMTEFSYVDEMGARLWEHYVPRIVMMVDVKNGVLRWADITIAKPASTAARIFPRELRSVLAADLDRNDVLVDVDGGKRIPRQTNAITLLAREEGRGHDREVSLEERTVLRLREQLALKFCYKVENLVRVETRRVVDGRDAEEPIVDDAQVVALRHYERLAVTFRGKPDPGMSLYAAQLKHVQSAQASGRKVHLHEMKRKGDGVAYLKYGDDVEEEDLLYDSRV</sequence>
<keyword evidence="2" id="KW-1133">Transmembrane helix</keyword>
<dbReference type="GO" id="GO:0005634">
    <property type="term" value="C:nucleus"/>
    <property type="evidence" value="ECO:0007669"/>
    <property type="project" value="TreeGrafter"/>
</dbReference>
<feature type="region of interest" description="Disordered" evidence="1">
    <location>
        <begin position="1"/>
        <end position="182"/>
    </location>
</feature>
<dbReference type="STRING" id="564608.C1MPL6"/>
<dbReference type="EMBL" id="GG663738">
    <property type="protein sequence ID" value="EEH57553.1"/>
    <property type="molecule type" value="Genomic_DNA"/>
</dbReference>
<dbReference type="eggNOG" id="KOG3931">
    <property type="taxonomic scope" value="Eukaryota"/>
</dbReference>
<protein>
    <submittedName>
        <fullName evidence="4">Fusion protein</fullName>
    </submittedName>
</protein>
<feature type="compositionally biased region" description="Basic and acidic residues" evidence="1">
    <location>
        <begin position="84"/>
        <end position="101"/>
    </location>
</feature>
<dbReference type="Proteomes" id="UP000001876">
    <property type="component" value="Unassembled WGS sequence"/>
</dbReference>
<evidence type="ECO:0000313" key="5">
    <source>
        <dbReference type="Proteomes" id="UP000001876"/>
    </source>
</evidence>
<feature type="compositionally biased region" description="Low complexity" evidence="1">
    <location>
        <begin position="40"/>
        <end position="54"/>
    </location>
</feature>
<accession>C1MPL6</accession>
<feature type="transmembrane region" description="Helical" evidence="2">
    <location>
        <begin position="1025"/>
        <end position="1046"/>
    </location>
</feature>
<feature type="compositionally biased region" description="Basic and acidic residues" evidence="1">
    <location>
        <begin position="63"/>
        <end position="75"/>
    </location>
</feature>
<dbReference type="OMA" id="INEDCIM"/>
<keyword evidence="2" id="KW-0812">Transmembrane</keyword>
<dbReference type="PANTHER" id="PTHR21220:SF0">
    <property type="entry name" value="DNA-DEPENDENT METALLOPROTEASE SPRTN"/>
    <property type="match status" value="1"/>
</dbReference>
<keyword evidence="5" id="KW-1185">Reference proteome</keyword>
<feature type="domain" description="SprT-like" evidence="3">
    <location>
        <begin position="207"/>
        <end position="339"/>
    </location>
</feature>
<keyword evidence="2" id="KW-0472">Membrane</keyword>
<evidence type="ECO:0000256" key="1">
    <source>
        <dbReference type="SAM" id="MobiDB-lite"/>
    </source>
</evidence>
<organism evidence="5">
    <name type="scientific">Micromonas pusilla (strain CCMP1545)</name>
    <name type="common">Picoplanktonic green alga</name>
    <dbReference type="NCBI Taxonomy" id="564608"/>
    <lineage>
        <taxon>Eukaryota</taxon>
        <taxon>Viridiplantae</taxon>
        <taxon>Chlorophyta</taxon>
        <taxon>Mamiellophyceae</taxon>
        <taxon>Mamiellales</taxon>
        <taxon>Mamiellaceae</taxon>
        <taxon>Micromonas</taxon>
    </lineage>
</organism>
<dbReference type="GO" id="GO:0031593">
    <property type="term" value="F:polyubiquitin modification-dependent protein binding"/>
    <property type="evidence" value="ECO:0007669"/>
    <property type="project" value="TreeGrafter"/>
</dbReference>
<dbReference type="InterPro" id="IPR006640">
    <property type="entry name" value="SprT-like_domain"/>
</dbReference>
<feature type="compositionally biased region" description="Basic and acidic residues" evidence="1">
    <location>
        <begin position="116"/>
        <end position="156"/>
    </location>
</feature>
<reference evidence="4 5" key="1">
    <citation type="journal article" date="2009" name="Science">
        <title>Green evolution and dynamic adaptations revealed by genomes of the marine picoeukaryotes Micromonas.</title>
        <authorList>
            <person name="Worden A.Z."/>
            <person name="Lee J.H."/>
            <person name="Mock T."/>
            <person name="Rouze P."/>
            <person name="Simmons M.P."/>
            <person name="Aerts A.L."/>
            <person name="Allen A.E."/>
            <person name="Cuvelier M.L."/>
            <person name="Derelle E."/>
            <person name="Everett M.V."/>
            <person name="Foulon E."/>
            <person name="Grimwood J."/>
            <person name="Gundlach H."/>
            <person name="Henrissat B."/>
            <person name="Napoli C."/>
            <person name="McDonald S.M."/>
            <person name="Parker M.S."/>
            <person name="Rombauts S."/>
            <person name="Salamov A."/>
            <person name="Von Dassow P."/>
            <person name="Badger J.H."/>
            <person name="Coutinho P.M."/>
            <person name="Demir E."/>
            <person name="Dubchak I."/>
            <person name="Gentemann C."/>
            <person name="Eikrem W."/>
            <person name="Gready J.E."/>
            <person name="John U."/>
            <person name="Lanier W."/>
            <person name="Lindquist E.A."/>
            <person name="Lucas S."/>
            <person name="Mayer K.F."/>
            <person name="Moreau H."/>
            <person name="Not F."/>
            <person name="Otillar R."/>
            <person name="Panaud O."/>
            <person name="Pangilinan J."/>
            <person name="Paulsen I."/>
            <person name="Piegu B."/>
            <person name="Poliakov A."/>
            <person name="Robbens S."/>
            <person name="Schmutz J."/>
            <person name="Toulza E."/>
            <person name="Wyss T."/>
            <person name="Zelensky A."/>
            <person name="Zhou K."/>
            <person name="Armbrust E.V."/>
            <person name="Bhattacharya D."/>
            <person name="Goodenough U.W."/>
            <person name="Van de Peer Y."/>
            <person name="Grigoriev I.V."/>
        </authorList>
    </citation>
    <scope>NUCLEOTIDE SEQUENCE [LARGE SCALE GENOMIC DNA]</scope>
    <source>
        <strain evidence="4 5">CCMP1545</strain>
    </source>
</reference>
<dbReference type="KEGG" id="mpp:MICPUCDRAFT_46935"/>
<evidence type="ECO:0000256" key="2">
    <source>
        <dbReference type="SAM" id="Phobius"/>
    </source>
</evidence>
<proteinExistence type="predicted"/>
<evidence type="ECO:0000313" key="4">
    <source>
        <dbReference type="EMBL" id="EEH57553.1"/>
    </source>
</evidence>
<dbReference type="PANTHER" id="PTHR21220">
    <property type="entry name" value="DNA-DEPENDENT METALLOPROTEASE SPRTN"/>
    <property type="match status" value="1"/>
</dbReference>
<dbReference type="RefSeq" id="XP_003057602.1">
    <property type="nucleotide sequence ID" value="XM_003057556.1"/>
</dbReference>
<dbReference type="GeneID" id="9683065"/>
<name>C1MPL6_MICPC</name>